<dbReference type="AlphaFoldDB" id="A0A1I1KSC9"/>
<dbReference type="STRING" id="927664.SAMN05421780_107186"/>
<dbReference type="EMBL" id="FOLE01000007">
    <property type="protein sequence ID" value="SFC63641.1"/>
    <property type="molecule type" value="Genomic_DNA"/>
</dbReference>
<sequence length="329" mass="36662">MTDNKLHTLESTKKLIEEGRLLVIAGADVLLAQLPKGQWIGGSNPYLLDADGGKQTNELLYVKDFTPLAVSSKFAIYDENSISQVTKDGFDNGIILTIMPAFTPVHLTFGLHAPEFENQYINPLMGWVSGTDFDKVGVVPATTYAGGERFTDKAVTLHLQLPDNKIGRIEIINIYEADESSDEIVFEEDGFAHADCLVNGQKQNLFEYMESGNRWLSPLITDYSGASINIGLIRNDAAKQAMFAAPVFKDTVYKLAQKSAENYQKAFFEQLSKDADKEIVYSYSCLYNYLNFGLEGKPIKGFTGVFTYGEVGYQLLNITFVYLLIEDRV</sequence>
<organism evidence="1 2">
    <name type="scientific">Flexibacter flexilis DSM 6793</name>
    <dbReference type="NCBI Taxonomy" id="927664"/>
    <lineage>
        <taxon>Bacteria</taxon>
        <taxon>Pseudomonadati</taxon>
        <taxon>Bacteroidota</taxon>
        <taxon>Cytophagia</taxon>
        <taxon>Cytophagales</taxon>
        <taxon>Flexibacteraceae</taxon>
        <taxon>Flexibacter</taxon>
    </lineage>
</organism>
<dbReference type="RefSeq" id="WP_091513448.1">
    <property type="nucleotide sequence ID" value="NZ_FOLE01000007.1"/>
</dbReference>
<evidence type="ECO:0000313" key="1">
    <source>
        <dbReference type="EMBL" id="SFC63641.1"/>
    </source>
</evidence>
<proteinExistence type="predicted"/>
<gene>
    <name evidence="1" type="ORF">SAMN05421780_107186</name>
</gene>
<evidence type="ECO:0000313" key="2">
    <source>
        <dbReference type="Proteomes" id="UP000199514"/>
    </source>
</evidence>
<dbReference type="InterPro" id="IPR054249">
    <property type="entry name" value="DUF6976"/>
</dbReference>
<dbReference type="Proteomes" id="UP000199514">
    <property type="component" value="Unassembled WGS sequence"/>
</dbReference>
<accession>A0A1I1KSC9</accession>
<keyword evidence="2" id="KW-1185">Reference proteome</keyword>
<reference evidence="1 2" key="1">
    <citation type="submission" date="2016-10" db="EMBL/GenBank/DDBJ databases">
        <authorList>
            <person name="de Groot N.N."/>
        </authorList>
    </citation>
    <scope>NUCLEOTIDE SEQUENCE [LARGE SCALE GENOMIC DNA]</scope>
    <source>
        <strain evidence="1 2">DSM 6793</strain>
    </source>
</reference>
<name>A0A1I1KSC9_9BACT</name>
<dbReference type="Pfam" id="PF22396">
    <property type="entry name" value="DUF6976"/>
    <property type="match status" value="1"/>
</dbReference>
<protein>
    <submittedName>
        <fullName evidence="1">Uncharacterized protein</fullName>
    </submittedName>
</protein>
<dbReference type="OrthoDB" id="5622143at2"/>